<proteinExistence type="predicted"/>
<protein>
    <submittedName>
        <fullName evidence="1">Aspartic peptidase domain-containing protein</fullName>
    </submittedName>
</protein>
<accession>A0ACB8UF57</accession>
<keyword evidence="2" id="KW-1185">Reference proteome</keyword>
<sequence length="365" mass="39531">MIPVYARQISGPILSKRSLSSIDVPLTDYFNRTDLQWIGNITVGTPPQTVNVVFDTGSFDLEVSSTLCGSACANQIQFDPTKSSTFVDHAEESTMDFGTGIGIDPVKGSNWSLTVRNATDTVAVGGVSVPNVSFYMIVNQTEEWATDPNSGIQGLGSKAKGLFAGLEAQGLPSLFSFYITPQSVGNAELILGGIDHSKFKGAITYVPIAQSQYPEYPFWLLTNLGFSVNNKMTSASPKNRIFVFDSGTSNVVMPKEDAEAIYAEISPNIKPYTPISGTYAIPCAEISTLIAEIQFFFKAQDGKILPLVVPTSELSLGAYPEDPTMCQTVINAMEDNWIMGASLLKHYYSVWDIGNQRMGFADNGL</sequence>
<comment type="caution">
    <text evidence="1">The sequence shown here is derived from an EMBL/GenBank/DDBJ whole genome shotgun (WGS) entry which is preliminary data.</text>
</comment>
<evidence type="ECO:0000313" key="2">
    <source>
        <dbReference type="Proteomes" id="UP001055072"/>
    </source>
</evidence>
<organism evidence="1 2">
    <name type="scientific">Irpex rosettiformis</name>
    <dbReference type="NCBI Taxonomy" id="378272"/>
    <lineage>
        <taxon>Eukaryota</taxon>
        <taxon>Fungi</taxon>
        <taxon>Dikarya</taxon>
        <taxon>Basidiomycota</taxon>
        <taxon>Agaricomycotina</taxon>
        <taxon>Agaricomycetes</taxon>
        <taxon>Polyporales</taxon>
        <taxon>Irpicaceae</taxon>
        <taxon>Irpex</taxon>
    </lineage>
</organism>
<evidence type="ECO:0000313" key="1">
    <source>
        <dbReference type="EMBL" id="KAI0092968.1"/>
    </source>
</evidence>
<reference evidence="1" key="1">
    <citation type="journal article" date="2021" name="Environ. Microbiol.">
        <title>Gene family expansions and transcriptome signatures uncover fungal adaptations to wood decay.</title>
        <authorList>
            <person name="Hage H."/>
            <person name="Miyauchi S."/>
            <person name="Viragh M."/>
            <person name="Drula E."/>
            <person name="Min B."/>
            <person name="Chaduli D."/>
            <person name="Navarro D."/>
            <person name="Favel A."/>
            <person name="Norest M."/>
            <person name="Lesage-Meessen L."/>
            <person name="Balint B."/>
            <person name="Merenyi Z."/>
            <person name="de Eugenio L."/>
            <person name="Morin E."/>
            <person name="Martinez A.T."/>
            <person name="Baldrian P."/>
            <person name="Stursova M."/>
            <person name="Martinez M.J."/>
            <person name="Novotny C."/>
            <person name="Magnuson J.K."/>
            <person name="Spatafora J.W."/>
            <person name="Maurice S."/>
            <person name="Pangilinan J."/>
            <person name="Andreopoulos W."/>
            <person name="LaButti K."/>
            <person name="Hundley H."/>
            <person name="Na H."/>
            <person name="Kuo A."/>
            <person name="Barry K."/>
            <person name="Lipzen A."/>
            <person name="Henrissat B."/>
            <person name="Riley R."/>
            <person name="Ahrendt S."/>
            <person name="Nagy L.G."/>
            <person name="Grigoriev I.V."/>
            <person name="Martin F."/>
            <person name="Rosso M.N."/>
        </authorList>
    </citation>
    <scope>NUCLEOTIDE SEQUENCE</scope>
    <source>
        <strain evidence="1">CBS 384.51</strain>
    </source>
</reference>
<name>A0ACB8UF57_9APHY</name>
<dbReference type="Proteomes" id="UP001055072">
    <property type="component" value="Unassembled WGS sequence"/>
</dbReference>
<dbReference type="EMBL" id="MU274902">
    <property type="protein sequence ID" value="KAI0092968.1"/>
    <property type="molecule type" value="Genomic_DNA"/>
</dbReference>
<gene>
    <name evidence="1" type="ORF">BDY19DRAFT_882714</name>
</gene>